<sequence>MLKNSSKYKQGDIVVLELPFTDLLGSKLRPVLVLNAIDLGDDMIVAKITSSPGLHRIPITQSDLSIGRLKKETSYIDCSSIFTVEKKLVVKVVGRLTDESLLKVKKELSSIFGLK</sequence>
<accession>U3TES9</accession>
<protein>
    <recommendedName>
        <fullName evidence="3">PemK-like protein</fullName>
    </recommendedName>
</protein>
<evidence type="ECO:0008006" key="3">
    <source>
        <dbReference type="Google" id="ProtNLM"/>
    </source>
</evidence>
<proteinExistence type="predicted"/>
<dbReference type="InterPro" id="IPR003477">
    <property type="entry name" value="PemK-like"/>
</dbReference>
<dbReference type="STRING" id="1198449.ACAM_0365"/>
<dbReference type="GO" id="GO:0003677">
    <property type="term" value="F:DNA binding"/>
    <property type="evidence" value="ECO:0007669"/>
    <property type="project" value="InterPro"/>
</dbReference>
<evidence type="ECO:0000313" key="2">
    <source>
        <dbReference type="Proteomes" id="UP000016887"/>
    </source>
</evidence>
<dbReference type="EMBL" id="AP012489">
    <property type="protein sequence ID" value="BAN89834.1"/>
    <property type="molecule type" value="Genomic_DNA"/>
</dbReference>
<dbReference type="KEGG" id="acj:ACAM_0365"/>
<dbReference type="SUPFAM" id="SSF50118">
    <property type="entry name" value="Cell growth inhibitor/plasmid maintenance toxic component"/>
    <property type="match status" value="1"/>
</dbReference>
<dbReference type="Pfam" id="PF02452">
    <property type="entry name" value="PemK_toxin"/>
    <property type="match status" value="1"/>
</dbReference>
<dbReference type="GeneID" id="17109859"/>
<dbReference type="eggNOG" id="arCOG03403">
    <property type="taxonomic scope" value="Archaea"/>
</dbReference>
<name>U3TES9_9CREN</name>
<dbReference type="InterPro" id="IPR011067">
    <property type="entry name" value="Plasmid_toxin/cell-grow_inhib"/>
</dbReference>
<gene>
    <name evidence="1" type="ORF">ACAM_0365</name>
</gene>
<dbReference type="AlphaFoldDB" id="U3TES9"/>
<evidence type="ECO:0000313" key="1">
    <source>
        <dbReference type="EMBL" id="BAN89834.1"/>
    </source>
</evidence>
<keyword evidence="2" id="KW-1185">Reference proteome</keyword>
<dbReference type="Gene3D" id="2.30.30.110">
    <property type="match status" value="1"/>
</dbReference>
<dbReference type="Proteomes" id="UP000016887">
    <property type="component" value="Chromosome"/>
</dbReference>
<dbReference type="OrthoDB" id="94628at2157"/>
<reference evidence="1 2" key="1">
    <citation type="journal article" date="2013" name="Appl. Environ. Microbiol.">
        <title>Variation of the Virus-Related Elements within Syntenic Genomes of the Hyperthermophilic Archaeon Aeropyrum.</title>
        <authorList>
            <person name="Daifuku T."/>
            <person name="Yoshida T."/>
            <person name="Kitamura T."/>
            <person name="Kawaichi S."/>
            <person name="Inoue T."/>
            <person name="Nomura K."/>
            <person name="Yoshida Y."/>
            <person name="Kuno S."/>
            <person name="Sako Y."/>
        </authorList>
    </citation>
    <scope>NUCLEOTIDE SEQUENCE [LARGE SCALE GENOMIC DNA]</scope>
    <source>
        <strain evidence="1 2">SY1</strain>
    </source>
</reference>
<dbReference type="RefSeq" id="WP_022541111.1">
    <property type="nucleotide sequence ID" value="NC_022521.1"/>
</dbReference>
<organism evidence="1 2">
    <name type="scientific">Aeropyrum camini SY1 = JCM 12091</name>
    <dbReference type="NCBI Taxonomy" id="1198449"/>
    <lineage>
        <taxon>Archaea</taxon>
        <taxon>Thermoproteota</taxon>
        <taxon>Thermoprotei</taxon>
        <taxon>Desulfurococcales</taxon>
        <taxon>Desulfurococcaceae</taxon>
        <taxon>Aeropyrum</taxon>
    </lineage>
</organism>